<dbReference type="InterPro" id="IPR036760">
    <property type="entry name" value="SspB-like_sf"/>
</dbReference>
<accession>A0A0P7X3N4</accession>
<gene>
    <name evidence="3" type="ORF">GA0071312_1703</name>
    <name evidence="2" type="ORF">HLUCCO17_15915</name>
</gene>
<feature type="compositionally biased region" description="Low complexity" evidence="1">
    <location>
        <begin position="164"/>
        <end position="184"/>
    </location>
</feature>
<evidence type="ECO:0000256" key="1">
    <source>
        <dbReference type="SAM" id="MobiDB-lite"/>
    </source>
</evidence>
<name>A0A0P7X3N4_9HYPH</name>
<evidence type="ECO:0000313" key="3">
    <source>
        <dbReference type="EMBL" id="SCC80777.1"/>
    </source>
</evidence>
<comment type="caution">
    <text evidence="2">The sequence shown here is derived from an EMBL/GenBank/DDBJ whole genome shotgun (WGS) entry which is preliminary data.</text>
</comment>
<keyword evidence="5" id="KW-1185">Reference proteome</keyword>
<sequence>MTQDLIRYDLLVQDALKGVVRKVLGDAAREGLPGEHHFYVSFRTDFPGVRLSTRMREKYPQDMTIVLQHQFWDLSVTEHALEVGLSFSGVPERLLIPFDALTGFFDPSVQFGLKFELQDPPALSGDAGDKSDNGVATLRPASGPASGPPPARTLRGAGSEPDTAEPAAAGESGETAESGSAGETPDAPKKATKSTSKSRPAKKTAGKSADKADAEKADAGKADAGKADPDESAEEAPEDKTPGAEVVSLDAFRKKN</sequence>
<dbReference type="PATRIC" id="fig|1653334.4.peg.1238"/>
<protein>
    <recommendedName>
        <fullName evidence="6">Stringent starvation protein B</fullName>
    </recommendedName>
</protein>
<reference evidence="2 4" key="1">
    <citation type="submission" date="2015-09" db="EMBL/GenBank/DDBJ databases">
        <title>Identification and resolution of microdiversity through metagenomic sequencing of parallel consortia.</title>
        <authorList>
            <person name="Nelson W.C."/>
            <person name="Romine M.F."/>
            <person name="Lindemann S.R."/>
        </authorList>
    </citation>
    <scope>NUCLEOTIDE SEQUENCE [LARGE SCALE GENOMIC DNA]</scope>
    <source>
        <strain evidence="2">HL-109</strain>
    </source>
</reference>
<dbReference type="Proteomes" id="UP000050497">
    <property type="component" value="Unassembled WGS sequence"/>
</dbReference>
<organism evidence="2 4">
    <name type="scientific">Saliniramus fredricksonii</name>
    <dbReference type="NCBI Taxonomy" id="1653334"/>
    <lineage>
        <taxon>Bacteria</taxon>
        <taxon>Pseudomonadati</taxon>
        <taxon>Pseudomonadota</taxon>
        <taxon>Alphaproteobacteria</taxon>
        <taxon>Hyphomicrobiales</taxon>
        <taxon>Salinarimonadaceae</taxon>
        <taxon>Saliniramus</taxon>
    </lineage>
</organism>
<evidence type="ECO:0008006" key="6">
    <source>
        <dbReference type="Google" id="ProtNLM"/>
    </source>
</evidence>
<dbReference type="RefSeq" id="WP_074444612.1">
    <property type="nucleotide sequence ID" value="NZ_FMBM01000002.1"/>
</dbReference>
<feature type="region of interest" description="Disordered" evidence="1">
    <location>
        <begin position="122"/>
        <end position="256"/>
    </location>
</feature>
<dbReference type="Proteomes" id="UP000182800">
    <property type="component" value="Unassembled WGS sequence"/>
</dbReference>
<feature type="compositionally biased region" description="Basic and acidic residues" evidence="1">
    <location>
        <begin position="208"/>
        <end position="229"/>
    </location>
</feature>
<dbReference type="Gene3D" id="2.30.30.220">
    <property type="entry name" value="SspB-like"/>
    <property type="match status" value="1"/>
</dbReference>
<dbReference type="STRING" id="1653334.GA0071312_1703"/>
<dbReference type="OrthoDB" id="9800412at2"/>
<dbReference type="InterPro" id="IPR007481">
    <property type="entry name" value="SspB"/>
</dbReference>
<dbReference type="SUPFAM" id="SSF101738">
    <property type="entry name" value="SspB-like"/>
    <property type="match status" value="1"/>
</dbReference>
<dbReference type="AlphaFoldDB" id="A0A0P7X3N4"/>
<evidence type="ECO:0000313" key="4">
    <source>
        <dbReference type="Proteomes" id="UP000050497"/>
    </source>
</evidence>
<evidence type="ECO:0000313" key="2">
    <source>
        <dbReference type="EMBL" id="KPQ09167.1"/>
    </source>
</evidence>
<reference evidence="3 5" key="2">
    <citation type="submission" date="2016-08" db="EMBL/GenBank/DDBJ databases">
        <authorList>
            <person name="Varghese N."/>
            <person name="Submissions Spin"/>
        </authorList>
    </citation>
    <scope>NUCLEOTIDE SEQUENCE [LARGE SCALE GENOMIC DNA]</scope>
    <source>
        <strain evidence="3 5">HL-109</strain>
    </source>
</reference>
<dbReference type="EMBL" id="FMBM01000002">
    <property type="protein sequence ID" value="SCC80777.1"/>
    <property type="molecule type" value="Genomic_DNA"/>
</dbReference>
<dbReference type="Pfam" id="PF04386">
    <property type="entry name" value="SspB"/>
    <property type="match status" value="1"/>
</dbReference>
<dbReference type="EMBL" id="LJSX01000033">
    <property type="protein sequence ID" value="KPQ09167.1"/>
    <property type="molecule type" value="Genomic_DNA"/>
</dbReference>
<proteinExistence type="predicted"/>
<evidence type="ECO:0000313" key="5">
    <source>
        <dbReference type="Proteomes" id="UP000182800"/>
    </source>
</evidence>